<organism evidence="9 10">
    <name type="scientific">Cephus cinctus</name>
    <name type="common">Wheat stem sawfly</name>
    <dbReference type="NCBI Taxonomy" id="211228"/>
    <lineage>
        <taxon>Eukaryota</taxon>
        <taxon>Metazoa</taxon>
        <taxon>Ecdysozoa</taxon>
        <taxon>Arthropoda</taxon>
        <taxon>Hexapoda</taxon>
        <taxon>Insecta</taxon>
        <taxon>Pterygota</taxon>
        <taxon>Neoptera</taxon>
        <taxon>Endopterygota</taxon>
        <taxon>Hymenoptera</taxon>
        <taxon>Cephoidea</taxon>
        <taxon>Cephidae</taxon>
        <taxon>Cephus</taxon>
    </lineage>
</organism>
<gene>
    <name evidence="10 11" type="primary">LOC107262730</name>
</gene>
<dbReference type="InterPro" id="IPR001117">
    <property type="entry name" value="Cu-oxidase_2nd"/>
</dbReference>
<dbReference type="PANTHER" id="PTHR11709">
    <property type="entry name" value="MULTI-COPPER OXIDASE"/>
    <property type="match status" value="1"/>
</dbReference>
<dbReference type="InterPro" id="IPR008972">
    <property type="entry name" value="Cupredoxin"/>
</dbReference>
<dbReference type="PANTHER" id="PTHR11709:SF394">
    <property type="entry name" value="FI03373P-RELATED"/>
    <property type="match status" value="1"/>
</dbReference>
<evidence type="ECO:0000259" key="6">
    <source>
        <dbReference type="Pfam" id="PF00394"/>
    </source>
</evidence>
<dbReference type="InterPro" id="IPR045087">
    <property type="entry name" value="Cu-oxidase_fam"/>
</dbReference>
<proteinExistence type="inferred from homology"/>
<keyword evidence="9" id="KW-1185">Reference proteome</keyword>
<dbReference type="GO" id="GO:0005886">
    <property type="term" value="C:plasma membrane"/>
    <property type="evidence" value="ECO:0007669"/>
    <property type="project" value="TreeGrafter"/>
</dbReference>
<feature type="chain" id="PRO_5044708790" evidence="5">
    <location>
        <begin position="24"/>
        <end position="665"/>
    </location>
</feature>
<comment type="similarity">
    <text evidence="1">Belongs to the multicopper oxidase family.</text>
</comment>
<name>A0AAJ7FCA7_CEPCN</name>
<keyword evidence="2" id="KW-0479">Metal-binding</keyword>
<dbReference type="InterPro" id="IPR002355">
    <property type="entry name" value="Cu_oxidase_Cu_BS"/>
</dbReference>
<dbReference type="GO" id="GO:0006826">
    <property type="term" value="P:iron ion transport"/>
    <property type="evidence" value="ECO:0007669"/>
    <property type="project" value="TreeGrafter"/>
</dbReference>
<keyword evidence="3" id="KW-0560">Oxidoreductase</keyword>
<feature type="domain" description="Plastocyanin-like" evidence="6">
    <location>
        <begin position="221"/>
        <end position="375"/>
    </location>
</feature>
<feature type="signal peptide" evidence="5">
    <location>
        <begin position="1"/>
        <end position="23"/>
    </location>
</feature>
<dbReference type="InterPro" id="IPR011707">
    <property type="entry name" value="Cu-oxidase-like_N"/>
</dbReference>
<evidence type="ECO:0000256" key="4">
    <source>
        <dbReference type="ARBA" id="ARBA00023008"/>
    </source>
</evidence>
<dbReference type="Pfam" id="PF07732">
    <property type="entry name" value="Cu-oxidase_3"/>
    <property type="match status" value="1"/>
</dbReference>
<dbReference type="KEGG" id="ccin:107262730"/>
<dbReference type="CDD" id="cd13858">
    <property type="entry name" value="CuRO_1_tcLCC2_insect_like"/>
    <property type="match status" value="1"/>
</dbReference>
<dbReference type="CDD" id="cd13905">
    <property type="entry name" value="CuRO_3_tcLLC2_insect_like"/>
    <property type="match status" value="1"/>
</dbReference>
<evidence type="ECO:0000256" key="2">
    <source>
        <dbReference type="ARBA" id="ARBA00022723"/>
    </source>
</evidence>
<dbReference type="InterPro" id="IPR011706">
    <property type="entry name" value="Cu-oxidase_C"/>
</dbReference>
<dbReference type="InterPro" id="IPR033138">
    <property type="entry name" value="Cu_oxidase_CS"/>
</dbReference>
<keyword evidence="5" id="KW-0732">Signal</keyword>
<dbReference type="RefSeq" id="XP_024935877.1">
    <property type="nucleotide sequence ID" value="XM_025080109.1"/>
</dbReference>
<dbReference type="PROSITE" id="PS00080">
    <property type="entry name" value="MULTICOPPER_OXIDASE2"/>
    <property type="match status" value="1"/>
</dbReference>
<feature type="domain" description="Plastocyanin-like" evidence="8">
    <location>
        <begin position="99"/>
        <end position="206"/>
    </location>
</feature>
<dbReference type="GO" id="GO:0016491">
    <property type="term" value="F:oxidoreductase activity"/>
    <property type="evidence" value="ECO:0007669"/>
    <property type="project" value="UniProtKB-KW"/>
</dbReference>
<sequence length="665" mass="74970">MICLFKGLMSFATFILFLPEGYTHQSFRIAAMTRGFNVNDTNPEILGGSHHHCYRKCTAGDVRTCYYSFTLVQYTSMSFVCGECPYIRTDCYKNGCISAGGYVRSVTVANHMLPGPSIQVCQGDTVRVDVINTFTSDSTTIHWHGIHQVDSPYMDGTPYLTQCPIAPHNSFQYQFVAQPAGTHIWHSHIGFEEADGLYSSLIVRKNDDPLAKYYDYDLADHVMIIWHWYHSSTAAILTAALHTSDSVSGYSFLINGLTADIEYTKDNITYTTPRAVFNVVQGQRYRFRVIYNNAVYCPVQVSIDNHTLLMIASESGTFEPVEVDSFMINGGERFDFVLSANQTPDNYWIRYRGVGDCETSLVTVSKEAILRYNGADNIEPSGTTTYEDANRAGVLFNAVQMSTNNYPNNTVIKVVDLNNTATNPANISGTPDYTFYLHFLFNTFNSFHSPGPYPQINNISFEYPSFPLLTQYEHITDDIYCTEDNDTAKECIGDYCTCPYLYPVSKNSLVEVVLVDLSLNRDQDHPMHLHGYEFYVVAMESVGVNISLDEIKRLNEAGLLDKKLYGAPVKDNIGVPSRGYTIIRFVASNPGYWFFHCHVTNHAEMGMGVVFKVGEHEEMIQPPKTFPRCGNWKLTASSSNGDRSLFKFFRYNVVIVLLLVFSLLD</sequence>
<dbReference type="GeneID" id="107262730"/>
<evidence type="ECO:0000259" key="7">
    <source>
        <dbReference type="Pfam" id="PF07731"/>
    </source>
</evidence>
<evidence type="ECO:0000313" key="9">
    <source>
        <dbReference type="Proteomes" id="UP000694920"/>
    </source>
</evidence>
<dbReference type="PROSITE" id="PS00079">
    <property type="entry name" value="MULTICOPPER_OXIDASE1"/>
    <property type="match status" value="1"/>
</dbReference>
<evidence type="ECO:0000256" key="1">
    <source>
        <dbReference type="ARBA" id="ARBA00010609"/>
    </source>
</evidence>
<reference evidence="10 11" key="1">
    <citation type="submission" date="2025-04" db="UniProtKB">
        <authorList>
            <consortium name="RefSeq"/>
        </authorList>
    </citation>
    <scope>IDENTIFICATION</scope>
</reference>
<dbReference type="Pfam" id="PF07731">
    <property type="entry name" value="Cu-oxidase_2"/>
    <property type="match status" value="1"/>
</dbReference>
<feature type="domain" description="Plastocyanin-like" evidence="7">
    <location>
        <begin position="490"/>
        <end position="615"/>
    </location>
</feature>
<keyword evidence="4" id="KW-0186">Copper</keyword>
<protein>
    <submittedName>
        <fullName evidence="10 11">Laccase-4</fullName>
    </submittedName>
</protein>
<evidence type="ECO:0000259" key="8">
    <source>
        <dbReference type="Pfam" id="PF07732"/>
    </source>
</evidence>
<accession>A0AAJ7FCA7</accession>
<dbReference type="AlphaFoldDB" id="A0AAJ7FCA7"/>
<dbReference type="RefSeq" id="XP_015584710.1">
    <property type="nucleotide sequence ID" value="XM_015729224.2"/>
</dbReference>
<dbReference type="SUPFAM" id="SSF49503">
    <property type="entry name" value="Cupredoxins"/>
    <property type="match status" value="3"/>
</dbReference>
<dbReference type="Gene3D" id="2.60.40.420">
    <property type="entry name" value="Cupredoxins - blue copper proteins"/>
    <property type="match status" value="3"/>
</dbReference>
<evidence type="ECO:0000256" key="3">
    <source>
        <dbReference type="ARBA" id="ARBA00023002"/>
    </source>
</evidence>
<dbReference type="Pfam" id="PF00394">
    <property type="entry name" value="Cu-oxidase"/>
    <property type="match status" value="1"/>
</dbReference>
<evidence type="ECO:0000313" key="11">
    <source>
        <dbReference type="RefSeq" id="XP_024935877.1"/>
    </source>
</evidence>
<evidence type="ECO:0000256" key="5">
    <source>
        <dbReference type="SAM" id="SignalP"/>
    </source>
</evidence>
<dbReference type="CDD" id="cd13884">
    <property type="entry name" value="CuRO_2_tcLCC_insect_like"/>
    <property type="match status" value="1"/>
</dbReference>
<dbReference type="GO" id="GO:0005507">
    <property type="term" value="F:copper ion binding"/>
    <property type="evidence" value="ECO:0007669"/>
    <property type="project" value="InterPro"/>
</dbReference>
<dbReference type="Proteomes" id="UP000694920">
    <property type="component" value="Unplaced"/>
</dbReference>
<evidence type="ECO:0000313" key="10">
    <source>
        <dbReference type="RefSeq" id="XP_015584710.1"/>
    </source>
</evidence>
<dbReference type="FunFam" id="2.60.40.420:FF:000045">
    <property type="entry name" value="Laccase 2"/>
    <property type="match status" value="1"/>
</dbReference>